<comment type="caution">
    <text evidence="1">The sequence shown here is derived from an EMBL/GenBank/DDBJ whole genome shotgun (WGS) entry which is preliminary data.</text>
</comment>
<protein>
    <submittedName>
        <fullName evidence="1">Uncharacterized protein</fullName>
    </submittedName>
</protein>
<proteinExistence type="predicted"/>
<sequence length="120" mass="12661">MSAASTPSKASRVSAASTPSIGHNDGLNQLTPRSKVQAMLADLDSDPEEDARRSKSPRINPQRIVEKPALSPIASRTGANGGASESEEDAAPRRPAGRIAARLKGSENEEEHGEEDAYAR</sequence>
<keyword evidence="2" id="KW-1185">Reference proteome</keyword>
<reference evidence="1" key="1">
    <citation type="submission" date="2024-09" db="EMBL/GenBank/DDBJ databases">
        <title>Black Yeasts Isolated from many extreme environments.</title>
        <authorList>
            <person name="Coleine C."/>
            <person name="Stajich J.E."/>
            <person name="Selbmann L."/>
        </authorList>
    </citation>
    <scope>NUCLEOTIDE SEQUENCE</scope>
    <source>
        <strain evidence="1">CCFEE 5737</strain>
    </source>
</reference>
<dbReference type="EMBL" id="JAWDJW010003856">
    <property type="protein sequence ID" value="KAK3076538.1"/>
    <property type="molecule type" value="Genomic_DNA"/>
</dbReference>
<feature type="non-terminal residue" evidence="1">
    <location>
        <position position="120"/>
    </location>
</feature>
<evidence type="ECO:0000313" key="2">
    <source>
        <dbReference type="Proteomes" id="UP001186974"/>
    </source>
</evidence>
<name>A0ACC3DJ67_9PEZI</name>
<evidence type="ECO:0000313" key="1">
    <source>
        <dbReference type="EMBL" id="KAK3076538.1"/>
    </source>
</evidence>
<accession>A0ACC3DJ67</accession>
<gene>
    <name evidence="1" type="ORF">LTS18_012743</name>
</gene>
<dbReference type="Proteomes" id="UP001186974">
    <property type="component" value="Unassembled WGS sequence"/>
</dbReference>
<organism evidence="1 2">
    <name type="scientific">Coniosporium uncinatum</name>
    <dbReference type="NCBI Taxonomy" id="93489"/>
    <lineage>
        <taxon>Eukaryota</taxon>
        <taxon>Fungi</taxon>
        <taxon>Dikarya</taxon>
        <taxon>Ascomycota</taxon>
        <taxon>Pezizomycotina</taxon>
        <taxon>Dothideomycetes</taxon>
        <taxon>Dothideomycetes incertae sedis</taxon>
        <taxon>Coniosporium</taxon>
    </lineage>
</organism>